<reference evidence="1 2" key="1">
    <citation type="journal article" date="2012" name="New Phytol.">
        <title>Insight into trade-off between wood decay and parasitism from the genome of a fungal forest pathogen.</title>
        <authorList>
            <person name="Olson A."/>
            <person name="Aerts A."/>
            <person name="Asiegbu F."/>
            <person name="Belbahri L."/>
            <person name="Bouzid O."/>
            <person name="Broberg A."/>
            <person name="Canback B."/>
            <person name="Coutinho P.M."/>
            <person name="Cullen D."/>
            <person name="Dalman K."/>
            <person name="Deflorio G."/>
            <person name="van Diepen L.T."/>
            <person name="Dunand C."/>
            <person name="Duplessis S."/>
            <person name="Durling M."/>
            <person name="Gonthier P."/>
            <person name="Grimwood J."/>
            <person name="Fossdal C.G."/>
            <person name="Hansson D."/>
            <person name="Henrissat B."/>
            <person name="Hietala A."/>
            <person name="Himmelstrand K."/>
            <person name="Hoffmeister D."/>
            <person name="Hogberg N."/>
            <person name="James T.Y."/>
            <person name="Karlsson M."/>
            <person name="Kohler A."/>
            <person name="Kues U."/>
            <person name="Lee Y.H."/>
            <person name="Lin Y.C."/>
            <person name="Lind M."/>
            <person name="Lindquist E."/>
            <person name="Lombard V."/>
            <person name="Lucas S."/>
            <person name="Lunden K."/>
            <person name="Morin E."/>
            <person name="Murat C."/>
            <person name="Park J."/>
            <person name="Raffaello T."/>
            <person name="Rouze P."/>
            <person name="Salamov A."/>
            <person name="Schmutz J."/>
            <person name="Solheim H."/>
            <person name="Stahlberg J."/>
            <person name="Velez H."/>
            <person name="de Vries R.P."/>
            <person name="Wiebenga A."/>
            <person name="Woodward S."/>
            <person name="Yakovlev I."/>
            <person name="Garbelotto M."/>
            <person name="Martin F."/>
            <person name="Grigoriev I.V."/>
            <person name="Stenlid J."/>
        </authorList>
    </citation>
    <scope>NUCLEOTIDE SEQUENCE [LARGE SCALE GENOMIC DNA]</scope>
    <source>
        <strain evidence="1 2">TC 32-1</strain>
    </source>
</reference>
<dbReference type="InParanoid" id="W4JVW6"/>
<dbReference type="Proteomes" id="UP000030671">
    <property type="component" value="Unassembled WGS sequence"/>
</dbReference>
<accession>W4JVW6</accession>
<dbReference type="RefSeq" id="XP_009551099.1">
    <property type="nucleotide sequence ID" value="XM_009552804.1"/>
</dbReference>
<dbReference type="HOGENOM" id="CLU_1911639_0_0_1"/>
<dbReference type="KEGG" id="hir:HETIRDRAFT_241095"/>
<gene>
    <name evidence="1" type="ORF">HETIRDRAFT_241095</name>
</gene>
<dbReference type="OrthoDB" id="3133286at2759"/>
<feature type="non-terminal residue" evidence="1">
    <location>
        <position position="1"/>
    </location>
</feature>
<evidence type="ECO:0000313" key="2">
    <source>
        <dbReference type="Proteomes" id="UP000030671"/>
    </source>
</evidence>
<protein>
    <submittedName>
        <fullName evidence="1">Uncharacterized protein</fullName>
    </submittedName>
</protein>
<sequence length="133" mass="15476">DVVVMTNPNEIDPENIKDILENEDSRFIRRPSRLINRSYTVLEYCLPGYQTLGRKLKVDILVSGWGNLDIPRISWRKLIDIDDIPVMPILPLLFLKMQGWDAHRMSPRRDFQAKEEGDIQDVEQLLNIACEQG</sequence>
<dbReference type="GeneID" id="20668881"/>
<dbReference type="AlphaFoldDB" id="W4JVW6"/>
<feature type="non-terminal residue" evidence="1">
    <location>
        <position position="133"/>
    </location>
</feature>
<name>W4JVW6_HETIT</name>
<dbReference type="EMBL" id="KI925463">
    <property type="protein sequence ID" value="ETW77619.1"/>
    <property type="molecule type" value="Genomic_DNA"/>
</dbReference>
<evidence type="ECO:0000313" key="1">
    <source>
        <dbReference type="EMBL" id="ETW77619.1"/>
    </source>
</evidence>
<proteinExistence type="predicted"/>
<keyword evidence="2" id="KW-1185">Reference proteome</keyword>
<organism evidence="1 2">
    <name type="scientific">Heterobasidion irregulare (strain TC 32-1)</name>
    <dbReference type="NCBI Taxonomy" id="747525"/>
    <lineage>
        <taxon>Eukaryota</taxon>
        <taxon>Fungi</taxon>
        <taxon>Dikarya</taxon>
        <taxon>Basidiomycota</taxon>
        <taxon>Agaricomycotina</taxon>
        <taxon>Agaricomycetes</taxon>
        <taxon>Russulales</taxon>
        <taxon>Bondarzewiaceae</taxon>
        <taxon>Heterobasidion</taxon>
        <taxon>Heterobasidion annosum species complex</taxon>
    </lineage>
</organism>